<dbReference type="Proteomes" id="UP000006727">
    <property type="component" value="Chromosome 9"/>
</dbReference>
<dbReference type="InterPro" id="IPR049198">
    <property type="entry name" value="DUF6865"/>
</dbReference>
<dbReference type="KEGG" id="ppp:112286430"/>
<feature type="region of interest" description="Disordered" evidence="1">
    <location>
        <begin position="101"/>
        <end position="120"/>
    </location>
</feature>
<gene>
    <name evidence="2" type="primary">LOC112286430</name>
</gene>
<reference evidence="2 3" key="1">
    <citation type="journal article" date="2008" name="Science">
        <title>The Physcomitrella genome reveals evolutionary insights into the conquest of land by plants.</title>
        <authorList>
            <person name="Rensing S."/>
            <person name="Lang D."/>
            <person name="Zimmer A."/>
            <person name="Terry A."/>
            <person name="Salamov A."/>
            <person name="Shapiro H."/>
            <person name="Nishiyama T."/>
            <person name="Perroud P.-F."/>
            <person name="Lindquist E."/>
            <person name="Kamisugi Y."/>
            <person name="Tanahashi T."/>
            <person name="Sakakibara K."/>
            <person name="Fujita T."/>
            <person name="Oishi K."/>
            <person name="Shin-I T."/>
            <person name="Kuroki Y."/>
            <person name="Toyoda A."/>
            <person name="Suzuki Y."/>
            <person name="Hashimoto A."/>
            <person name="Yamaguchi K."/>
            <person name="Sugano A."/>
            <person name="Kohara Y."/>
            <person name="Fujiyama A."/>
            <person name="Anterola A."/>
            <person name="Aoki S."/>
            <person name="Ashton N."/>
            <person name="Barbazuk W.B."/>
            <person name="Barker E."/>
            <person name="Bennetzen J."/>
            <person name="Bezanilla M."/>
            <person name="Blankenship R."/>
            <person name="Cho S.H."/>
            <person name="Dutcher S."/>
            <person name="Estelle M."/>
            <person name="Fawcett J.A."/>
            <person name="Gundlach H."/>
            <person name="Hanada K."/>
            <person name="Heyl A."/>
            <person name="Hicks K.A."/>
            <person name="Hugh J."/>
            <person name="Lohr M."/>
            <person name="Mayer K."/>
            <person name="Melkozernov A."/>
            <person name="Murata T."/>
            <person name="Nelson D."/>
            <person name="Pils B."/>
            <person name="Prigge M."/>
            <person name="Reiss B."/>
            <person name="Renner T."/>
            <person name="Rombauts S."/>
            <person name="Rushton P."/>
            <person name="Sanderfoot A."/>
            <person name="Schween G."/>
            <person name="Shiu S.-H."/>
            <person name="Stueber K."/>
            <person name="Theodoulou F.L."/>
            <person name="Tu H."/>
            <person name="Van de Peer Y."/>
            <person name="Verrier P.J."/>
            <person name="Waters E."/>
            <person name="Wood A."/>
            <person name="Yang L."/>
            <person name="Cove D."/>
            <person name="Cuming A."/>
            <person name="Hasebe M."/>
            <person name="Lucas S."/>
            <person name="Mishler D.B."/>
            <person name="Reski R."/>
            <person name="Grigoriev I."/>
            <person name="Quatrano R.S."/>
            <person name="Boore J.L."/>
        </authorList>
    </citation>
    <scope>NUCLEOTIDE SEQUENCE [LARGE SCALE GENOMIC DNA]</scope>
    <source>
        <strain evidence="2 3">cv. Gransden 2004</strain>
    </source>
</reference>
<dbReference type="AlphaFoldDB" id="A0A7I4EPU9"/>
<protein>
    <submittedName>
        <fullName evidence="2">Uncharacterized protein</fullName>
    </submittedName>
</protein>
<dbReference type="RefSeq" id="XP_024384072.1">
    <property type="nucleotide sequence ID" value="XM_024528304.2"/>
</dbReference>
<dbReference type="GeneID" id="112286430"/>
<dbReference type="EnsemblPlants" id="Pp3c9_3830V3.3">
    <property type="protein sequence ID" value="Pp3c9_3830V3.3"/>
    <property type="gene ID" value="Pp3c9_3830"/>
</dbReference>
<evidence type="ECO:0000256" key="1">
    <source>
        <dbReference type="SAM" id="MobiDB-lite"/>
    </source>
</evidence>
<sequence length="139" mass="15464">MSAYYQLIRSVVHGLCLEAVGYSRTFDSGRAVEKVGNDYMAKAAQVLPMDLDQDARSLLQQQQEGHNKELDRKDSVRARLLAISRVEPVVSGSPLCSMMPLSPVKVKRSPESTHQGGSEDEFRRKLISISYADVILPDQ</sequence>
<name>A0A7I4EPU9_PHYPA</name>
<reference evidence="2 3" key="2">
    <citation type="journal article" date="2018" name="Plant J.">
        <title>The Physcomitrella patens chromosome-scale assembly reveals moss genome structure and evolution.</title>
        <authorList>
            <person name="Lang D."/>
            <person name="Ullrich K.K."/>
            <person name="Murat F."/>
            <person name="Fuchs J."/>
            <person name="Jenkins J."/>
            <person name="Haas F.B."/>
            <person name="Piednoel M."/>
            <person name="Gundlach H."/>
            <person name="Van Bel M."/>
            <person name="Meyberg R."/>
            <person name="Vives C."/>
            <person name="Morata J."/>
            <person name="Symeonidi A."/>
            <person name="Hiss M."/>
            <person name="Muchero W."/>
            <person name="Kamisugi Y."/>
            <person name="Saleh O."/>
            <person name="Blanc G."/>
            <person name="Decker E.L."/>
            <person name="van Gessel N."/>
            <person name="Grimwood J."/>
            <person name="Hayes R.D."/>
            <person name="Graham S.W."/>
            <person name="Gunter L.E."/>
            <person name="McDaniel S.F."/>
            <person name="Hoernstein S.N.W."/>
            <person name="Larsson A."/>
            <person name="Li F.W."/>
            <person name="Perroud P.F."/>
            <person name="Phillips J."/>
            <person name="Ranjan P."/>
            <person name="Rokshar D.S."/>
            <person name="Rothfels C.J."/>
            <person name="Schneider L."/>
            <person name="Shu S."/>
            <person name="Stevenson D.W."/>
            <person name="Thummler F."/>
            <person name="Tillich M."/>
            <person name="Villarreal Aguilar J.C."/>
            <person name="Widiez T."/>
            <person name="Wong G.K."/>
            <person name="Wymore A."/>
            <person name="Zhang Y."/>
            <person name="Zimmer A.D."/>
            <person name="Quatrano R.S."/>
            <person name="Mayer K.F.X."/>
            <person name="Goodstein D."/>
            <person name="Casacuberta J.M."/>
            <person name="Vandepoele K."/>
            <person name="Reski R."/>
            <person name="Cuming A.C."/>
            <person name="Tuskan G.A."/>
            <person name="Maumus F."/>
            <person name="Salse J."/>
            <person name="Schmutz J."/>
            <person name="Rensing S.A."/>
        </authorList>
    </citation>
    <scope>NUCLEOTIDE SEQUENCE [LARGE SCALE GENOMIC DNA]</scope>
    <source>
        <strain evidence="2 3">cv. Gransden 2004</strain>
    </source>
</reference>
<proteinExistence type="predicted"/>
<dbReference type="OrthoDB" id="1990419at2759"/>
<keyword evidence="3" id="KW-1185">Reference proteome</keyword>
<dbReference type="Pfam" id="PF21737">
    <property type="entry name" value="DUF6865"/>
    <property type="match status" value="1"/>
</dbReference>
<dbReference type="EMBL" id="ABEU02000009">
    <property type="status" value="NOT_ANNOTATED_CDS"/>
    <property type="molecule type" value="Genomic_DNA"/>
</dbReference>
<dbReference type="Gramene" id="Pp3c9_3830V3.3">
    <property type="protein sequence ID" value="Pp3c9_3830V3.3"/>
    <property type="gene ID" value="Pp3c9_3830"/>
</dbReference>
<evidence type="ECO:0000313" key="2">
    <source>
        <dbReference type="EnsemblPlants" id="Pp3c9_3830V3.3"/>
    </source>
</evidence>
<reference evidence="2" key="3">
    <citation type="submission" date="2020-12" db="UniProtKB">
        <authorList>
            <consortium name="EnsemblPlants"/>
        </authorList>
    </citation>
    <scope>IDENTIFICATION</scope>
</reference>
<dbReference type="InParanoid" id="A0A7I4EPU9"/>
<evidence type="ECO:0000313" key="3">
    <source>
        <dbReference type="Proteomes" id="UP000006727"/>
    </source>
</evidence>
<accession>A0A7I4EPU9</accession>
<organism evidence="2 3">
    <name type="scientific">Physcomitrium patens</name>
    <name type="common">Spreading-leaved earth moss</name>
    <name type="synonym">Physcomitrella patens</name>
    <dbReference type="NCBI Taxonomy" id="3218"/>
    <lineage>
        <taxon>Eukaryota</taxon>
        <taxon>Viridiplantae</taxon>
        <taxon>Streptophyta</taxon>
        <taxon>Embryophyta</taxon>
        <taxon>Bryophyta</taxon>
        <taxon>Bryophytina</taxon>
        <taxon>Bryopsida</taxon>
        <taxon>Funariidae</taxon>
        <taxon>Funariales</taxon>
        <taxon>Funariaceae</taxon>
        <taxon>Physcomitrium</taxon>
    </lineage>
</organism>